<evidence type="ECO:0000313" key="1">
    <source>
        <dbReference type="EMBL" id="OMD21445.1"/>
    </source>
</evidence>
<gene>
    <name evidence="1" type="ORF">BJP51_07400</name>
</gene>
<name>A0A1R0WUF6_9BACL</name>
<organism evidence="1 2">
    <name type="scientific">Paenibacillus odorifer</name>
    <dbReference type="NCBI Taxonomy" id="189426"/>
    <lineage>
        <taxon>Bacteria</taxon>
        <taxon>Bacillati</taxon>
        <taxon>Bacillota</taxon>
        <taxon>Bacilli</taxon>
        <taxon>Bacillales</taxon>
        <taxon>Paenibacillaceae</taxon>
        <taxon>Paenibacillus</taxon>
    </lineage>
</organism>
<dbReference type="EMBL" id="MKQP01000078">
    <property type="protein sequence ID" value="OMD21445.1"/>
    <property type="molecule type" value="Genomic_DNA"/>
</dbReference>
<evidence type="ECO:0000313" key="2">
    <source>
        <dbReference type="Proteomes" id="UP000187465"/>
    </source>
</evidence>
<reference evidence="1 2" key="1">
    <citation type="submission" date="2016-10" db="EMBL/GenBank/DDBJ databases">
        <title>Paenibacillus species isolates.</title>
        <authorList>
            <person name="Beno S.M."/>
        </authorList>
    </citation>
    <scope>NUCLEOTIDE SEQUENCE [LARGE SCALE GENOMIC DNA]</scope>
    <source>
        <strain evidence="1 2">FSL H7-0604</strain>
    </source>
</reference>
<dbReference type="Proteomes" id="UP000187465">
    <property type="component" value="Unassembled WGS sequence"/>
</dbReference>
<accession>A0A1R0WUF6</accession>
<dbReference type="AlphaFoldDB" id="A0A1R0WUF6"/>
<protein>
    <submittedName>
        <fullName evidence="1">Uncharacterized protein</fullName>
    </submittedName>
</protein>
<sequence length="78" mass="8954">MLMDQTQEHWSFGILLLDNILFADGSDSGDVILFICGFVAVYRTQLQLFTQNHTTYPQMLANKCYTVRYLGKMSLKAK</sequence>
<proteinExistence type="predicted"/>
<comment type="caution">
    <text evidence="1">The sequence shown here is derived from an EMBL/GenBank/DDBJ whole genome shotgun (WGS) entry which is preliminary data.</text>
</comment>